<evidence type="ECO:0000313" key="2">
    <source>
        <dbReference type="Proteomes" id="UP000198210"/>
    </source>
</evidence>
<reference evidence="1 2" key="1">
    <citation type="submission" date="2016-06" db="EMBL/GenBank/DDBJ databases">
        <authorList>
            <person name="Kjaerup R.B."/>
            <person name="Dalgaard T.S."/>
            <person name="Juul-Madsen H.R."/>
        </authorList>
    </citation>
    <scope>NUCLEOTIDE SEQUENCE [LARGE SCALE GENOMIC DNA]</scope>
    <source>
        <strain evidence="1 2">DSM 45097</strain>
    </source>
</reference>
<protein>
    <submittedName>
        <fullName evidence="1">Uncharacterized protein</fullName>
    </submittedName>
</protein>
<name>A0A1C5IQS0_9ACTN</name>
<proteinExistence type="predicted"/>
<dbReference type="AlphaFoldDB" id="A0A1C5IQS0"/>
<evidence type="ECO:0000313" key="1">
    <source>
        <dbReference type="EMBL" id="SCG60349.1"/>
    </source>
</evidence>
<accession>A0A1C5IQS0</accession>
<sequence>MRSFLAEVDGNEYVSYRSLAEARRDPDSAVVLSGDYGGTIFLTVPVRLLRCDLATLRTLVSDLDAVTWMSGDLTIATVALERHPVGTGVVGGDGGGLVAEGVWVHPTMVPPELLAQAVDVVLGRRRRPDVALLRRLRQRELLRKKQWRAAHPTRSGLTWDSDIGQPAVPFD</sequence>
<gene>
    <name evidence="1" type="ORF">GA0074704_3678</name>
</gene>
<dbReference type="RefSeq" id="WP_088971641.1">
    <property type="nucleotide sequence ID" value="NZ_JBHLYF010000023.1"/>
</dbReference>
<dbReference type="Proteomes" id="UP000198210">
    <property type="component" value="Chromosome I"/>
</dbReference>
<dbReference type="EMBL" id="LT607751">
    <property type="protein sequence ID" value="SCG60349.1"/>
    <property type="molecule type" value="Genomic_DNA"/>
</dbReference>
<organism evidence="1 2">
    <name type="scientific">Micromonospora siamensis</name>
    <dbReference type="NCBI Taxonomy" id="299152"/>
    <lineage>
        <taxon>Bacteria</taxon>
        <taxon>Bacillati</taxon>
        <taxon>Actinomycetota</taxon>
        <taxon>Actinomycetes</taxon>
        <taxon>Micromonosporales</taxon>
        <taxon>Micromonosporaceae</taxon>
        <taxon>Micromonospora</taxon>
    </lineage>
</organism>
<keyword evidence="2" id="KW-1185">Reference proteome</keyword>